<evidence type="ECO:0000256" key="2">
    <source>
        <dbReference type="ARBA" id="ARBA00022803"/>
    </source>
</evidence>
<keyword evidence="2 3" id="KW-0802">TPR repeat</keyword>
<feature type="compositionally biased region" description="Basic and acidic residues" evidence="4">
    <location>
        <begin position="892"/>
        <end position="903"/>
    </location>
</feature>
<feature type="compositionally biased region" description="Basic and acidic residues" evidence="4">
    <location>
        <begin position="918"/>
        <end position="934"/>
    </location>
</feature>
<feature type="region of interest" description="Disordered" evidence="4">
    <location>
        <begin position="104"/>
        <end position="166"/>
    </location>
</feature>
<dbReference type="OrthoDB" id="46464at2759"/>
<feature type="region of interest" description="Disordered" evidence="4">
    <location>
        <begin position="207"/>
        <end position="241"/>
    </location>
</feature>
<feature type="region of interest" description="Disordered" evidence="4">
    <location>
        <begin position="1"/>
        <end position="78"/>
    </location>
</feature>
<feature type="compositionally biased region" description="Polar residues" evidence="4">
    <location>
        <begin position="104"/>
        <end position="131"/>
    </location>
</feature>
<keyword evidence="1" id="KW-0677">Repeat</keyword>
<name>A0A1Z5KPF5_FISSO</name>
<dbReference type="Gene3D" id="1.25.40.10">
    <property type="entry name" value="Tetratricopeptide repeat domain"/>
    <property type="match status" value="4"/>
</dbReference>
<evidence type="ECO:0000313" key="6">
    <source>
        <dbReference type="Proteomes" id="UP000198406"/>
    </source>
</evidence>
<proteinExistence type="predicted"/>
<comment type="caution">
    <text evidence="5">The sequence shown here is derived from an EMBL/GenBank/DDBJ whole genome shotgun (WGS) entry which is preliminary data.</text>
</comment>
<feature type="compositionally biased region" description="Polar residues" evidence="4">
    <location>
        <begin position="45"/>
        <end position="54"/>
    </location>
</feature>
<evidence type="ECO:0000256" key="3">
    <source>
        <dbReference type="PROSITE-ProRule" id="PRU00339"/>
    </source>
</evidence>
<sequence length="1302" mass="144891">MVGRMQQNSSRRENSVAANFTPTSIREETEGRSCLVLRLPKKPSVSFSGSSQSTRLRKNTSARRSVSSSDQSDDSQSLLSDQAPLLAWQQTKWNHYPKYLHNQSPTSTMDLPNVSSESLQSQQQPTQNSVETLLMPPVPTNRSPKNQHRRLRPGIYDGESEPEGVRGKEAVVSTNATKPFRSPGAPLIRTSFEPSTRSSYVYGYPSIVRQRDDPSDGISTTSRSSIDRTRTKLKHARARESIQVSPEATYAVQAIGSRSPRVPTTQSKPARFSDVESTASDDDILHMITDLMPTPPPTNTPARHWHTPVNARFLPSKPAVISPESPGLSRAAQQAAAAAAAVGHVRDSAQRKVSTNFSEKKDSKDDLDTINALAMEQVKSGDYDQALVSFTQVLQIQQRAHGGVHPTVASAYHNLGTVHAKRAALLKEESRSQKHCRSQALECFQAAARVARDSLGKNHPNVAVSLVRIGFLLLQSRQYTNAVVTFQEALRIRIVCYGPKHGLVANLYNNLGVCHMHLHDFEKGKQQLEQALEIQRHIVQENTSWVHRLELAETLFNIGGLCLEWIRREGPHVGRAKEAVSIFQESLNIRSEILGPNDPTVVQIESLIDVARSVSTPNPSSATKGPNGHPDFFASEAQLSSSGYSKMDLITNTRNGRCLDSSTDELRRSERFGKVVRNGSYTSCNDEPKADNAVKYPKNQGRRQLQNFRSSAEDNNGTKYMAITEQSSREINKDARIRIEPFFVPETSPIKDRSHDNSIDAIGGPFSESEHLYTDKNYETAEQQRFGYDDEESFMLRDSDEKSRHGRIHYPNLLQKAGMTLEGLEFGTHRPAMLVTRPYRHGTPKHASSTRTKDIDRITSPNSLDNGIDVASTGNTDRDDVMKRARDLLTAHQLKESSQEQRKGNATNNPSSQHSFRGHTESDQESRDHRRQETLDDELMDDGVAPLGGYWPSSIEEPGEISLDSMLANPISNLAAIHADAVRLLKNNLALDSWNLFEVVLQCQRNKHGPLHPDVASALHNVGISQLRAGSHADALATFEEAARIRKGSLGSEHPLVAVSMVKVGICLLLMHRFDQALYAFREALDIRKRALGPLHPSTARVYNNIGCVHVEFNEYREARRAFEAALDVQRNASCHESDSSSLLFGMATTLCNLGYLYRYRDMHAKACLVLQEAVDLQERVLGKSNGTLLTTLDNLADSYANSGNAQKALRTYKILFDQLHSSELSSTSQSAQSKTVLLYKMSRVYHQQNDPQSQLDILKVAQQTLLSVDENRNADSLERKIQHDIQACRNLLTKNGNSRDD</sequence>
<dbReference type="Pfam" id="PF13424">
    <property type="entry name" value="TPR_12"/>
    <property type="match status" value="5"/>
</dbReference>
<protein>
    <recommendedName>
        <fullName evidence="7">Kinesin light chain</fullName>
    </recommendedName>
</protein>
<dbReference type="InterPro" id="IPR011990">
    <property type="entry name" value="TPR-like_helical_dom_sf"/>
</dbReference>
<evidence type="ECO:0008006" key="7">
    <source>
        <dbReference type="Google" id="ProtNLM"/>
    </source>
</evidence>
<dbReference type="InterPro" id="IPR019734">
    <property type="entry name" value="TPR_rpt"/>
</dbReference>
<gene>
    <name evidence="5" type="ORF">FisN_35Lh030</name>
</gene>
<feature type="repeat" description="TPR" evidence="3">
    <location>
        <begin position="1058"/>
        <end position="1091"/>
    </location>
</feature>
<evidence type="ECO:0000256" key="1">
    <source>
        <dbReference type="ARBA" id="ARBA00022737"/>
    </source>
</evidence>
<dbReference type="InParanoid" id="A0A1Z5KPF5"/>
<accession>A0A1Z5KPF5</accession>
<dbReference type="Proteomes" id="UP000198406">
    <property type="component" value="Unassembled WGS sequence"/>
</dbReference>
<feature type="region of interest" description="Disordered" evidence="4">
    <location>
        <begin position="835"/>
        <end position="880"/>
    </location>
</feature>
<dbReference type="PANTHER" id="PTHR45641">
    <property type="entry name" value="TETRATRICOPEPTIDE REPEAT PROTEIN (AFU_ORTHOLOGUE AFUA_6G03870)"/>
    <property type="match status" value="1"/>
</dbReference>
<dbReference type="EMBL" id="BDSP01000267">
    <property type="protein sequence ID" value="GAX28176.1"/>
    <property type="molecule type" value="Genomic_DNA"/>
</dbReference>
<feature type="repeat" description="TPR" evidence="3">
    <location>
        <begin position="505"/>
        <end position="538"/>
    </location>
</feature>
<feature type="compositionally biased region" description="Low complexity" evidence="4">
    <location>
        <begin position="67"/>
        <end position="78"/>
    </location>
</feature>
<feature type="region of interest" description="Disordered" evidence="4">
    <location>
        <begin position="258"/>
        <end position="278"/>
    </location>
</feature>
<organism evidence="5 6">
    <name type="scientific">Fistulifera solaris</name>
    <name type="common">Oleaginous diatom</name>
    <dbReference type="NCBI Taxonomy" id="1519565"/>
    <lineage>
        <taxon>Eukaryota</taxon>
        <taxon>Sar</taxon>
        <taxon>Stramenopiles</taxon>
        <taxon>Ochrophyta</taxon>
        <taxon>Bacillariophyta</taxon>
        <taxon>Bacillariophyceae</taxon>
        <taxon>Bacillariophycidae</taxon>
        <taxon>Naviculales</taxon>
        <taxon>Naviculaceae</taxon>
        <taxon>Fistulifera</taxon>
    </lineage>
</organism>
<evidence type="ECO:0000256" key="4">
    <source>
        <dbReference type="SAM" id="MobiDB-lite"/>
    </source>
</evidence>
<keyword evidence="6" id="KW-1185">Reference proteome</keyword>
<feature type="repeat" description="TPR" evidence="3">
    <location>
        <begin position="1100"/>
        <end position="1133"/>
    </location>
</feature>
<dbReference type="SUPFAM" id="SSF48452">
    <property type="entry name" value="TPR-like"/>
    <property type="match status" value="3"/>
</dbReference>
<dbReference type="PROSITE" id="PS50005">
    <property type="entry name" value="TPR"/>
    <property type="match status" value="3"/>
</dbReference>
<reference evidence="5 6" key="1">
    <citation type="journal article" date="2015" name="Plant Cell">
        <title>Oil accumulation by the oleaginous diatom Fistulifera solaris as revealed by the genome and transcriptome.</title>
        <authorList>
            <person name="Tanaka T."/>
            <person name="Maeda Y."/>
            <person name="Veluchamy A."/>
            <person name="Tanaka M."/>
            <person name="Abida H."/>
            <person name="Marechal E."/>
            <person name="Bowler C."/>
            <person name="Muto M."/>
            <person name="Sunaga Y."/>
            <person name="Tanaka M."/>
            <person name="Yoshino T."/>
            <person name="Taniguchi T."/>
            <person name="Fukuda Y."/>
            <person name="Nemoto M."/>
            <person name="Matsumoto M."/>
            <person name="Wong P.S."/>
            <person name="Aburatani S."/>
            <person name="Fujibuchi W."/>
        </authorList>
    </citation>
    <scope>NUCLEOTIDE SEQUENCE [LARGE SCALE GENOMIC DNA]</scope>
    <source>
        <strain evidence="5 6">JPCC DA0580</strain>
    </source>
</reference>
<dbReference type="PANTHER" id="PTHR45641:SF19">
    <property type="entry name" value="NEPHROCYSTIN-3"/>
    <property type="match status" value="1"/>
</dbReference>
<evidence type="ECO:0000313" key="5">
    <source>
        <dbReference type="EMBL" id="GAX28176.1"/>
    </source>
</evidence>
<feature type="compositionally biased region" description="Polar residues" evidence="4">
    <location>
        <begin position="904"/>
        <end position="915"/>
    </location>
</feature>
<feature type="region of interest" description="Disordered" evidence="4">
    <location>
        <begin position="892"/>
        <end position="951"/>
    </location>
</feature>
<dbReference type="SMART" id="SM00028">
    <property type="entry name" value="TPR"/>
    <property type="match status" value="7"/>
</dbReference>